<accession>A0A6A5VZF6</accession>
<dbReference type="EMBL" id="ML977650">
    <property type="protein sequence ID" value="KAF1994820.1"/>
    <property type="molecule type" value="Genomic_DNA"/>
</dbReference>
<gene>
    <name evidence="2" type="ORF">P154DRAFT_567047</name>
</gene>
<dbReference type="Proteomes" id="UP000799779">
    <property type="component" value="Unassembled WGS sequence"/>
</dbReference>
<evidence type="ECO:0000313" key="2">
    <source>
        <dbReference type="EMBL" id="KAF1994820.1"/>
    </source>
</evidence>
<organism evidence="2 3">
    <name type="scientific">Amniculicola lignicola CBS 123094</name>
    <dbReference type="NCBI Taxonomy" id="1392246"/>
    <lineage>
        <taxon>Eukaryota</taxon>
        <taxon>Fungi</taxon>
        <taxon>Dikarya</taxon>
        <taxon>Ascomycota</taxon>
        <taxon>Pezizomycotina</taxon>
        <taxon>Dothideomycetes</taxon>
        <taxon>Pleosporomycetidae</taxon>
        <taxon>Pleosporales</taxon>
        <taxon>Amniculicolaceae</taxon>
        <taxon>Amniculicola</taxon>
    </lineage>
</organism>
<proteinExistence type="predicted"/>
<keyword evidence="3" id="KW-1185">Reference proteome</keyword>
<feature type="region of interest" description="Disordered" evidence="1">
    <location>
        <begin position="1"/>
        <end position="48"/>
    </location>
</feature>
<evidence type="ECO:0000313" key="3">
    <source>
        <dbReference type="Proteomes" id="UP000799779"/>
    </source>
</evidence>
<evidence type="ECO:0000256" key="1">
    <source>
        <dbReference type="SAM" id="MobiDB-lite"/>
    </source>
</evidence>
<feature type="compositionally biased region" description="Polar residues" evidence="1">
    <location>
        <begin position="39"/>
        <end position="48"/>
    </location>
</feature>
<sequence length="158" mass="16907">MSYLQKSHREPLCPAALQLRPSPLTTRPAPPVHDHGTGPEQSSLASSEFTGRAQNLHLLSLLFNETWSHARIPGNLSLMHTNLLRAGERAGQKCHRKLGQGSASVGCGNSTSIDREALRETTNRHASNGGRGSECGCLGSLISAKVSAIGYRAVFLRA</sequence>
<name>A0A6A5VZF6_9PLEO</name>
<reference evidence="2" key="1">
    <citation type="journal article" date="2020" name="Stud. Mycol.">
        <title>101 Dothideomycetes genomes: a test case for predicting lifestyles and emergence of pathogens.</title>
        <authorList>
            <person name="Haridas S."/>
            <person name="Albert R."/>
            <person name="Binder M."/>
            <person name="Bloem J."/>
            <person name="Labutti K."/>
            <person name="Salamov A."/>
            <person name="Andreopoulos B."/>
            <person name="Baker S."/>
            <person name="Barry K."/>
            <person name="Bills G."/>
            <person name="Bluhm B."/>
            <person name="Cannon C."/>
            <person name="Castanera R."/>
            <person name="Culley D."/>
            <person name="Daum C."/>
            <person name="Ezra D."/>
            <person name="Gonzalez J."/>
            <person name="Henrissat B."/>
            <person name="Kuo A."/>
            <person name="Liang C."/>
            <person name="Lipzen A."/>
            <person name="Lutzoni F."/>
            <person name="Magnuson J."/>
            <person name="Mondo S."/>
            <person name="Nolan M."/>
            <person name="Ohm R."/>
            <person name="Pangilinan J."/>
            <person name="Park H.-J."/>
            <person name="Ramirez L."/>
            <person name="Alfaro M."/>
            <person name="Sun H."/>
            <person name="Tritt A."/>
            <person name="Yoshinaga Y."/>
            <person name="Zwiers L.-H."/>
            <person name="Turgeon B."/>
            <person name="Goodwin S."/>
            <person name="Spatafora J."/>
            <person name="Crous P."/>
            <person name="Grigoriev I."/>
        </authorList>
    </citation>
    <scope>NUCLEOTIDE SEQUENCE</scope>
    <source>
        <strain evidence="2">CBS 123094</strain>
    </source>
</reference>
<protein>
    <submittedName>
        <fullName evidence="2">Uncharacterized protein</fullName>
    </submittedName>
</protein>
<dbReference type="AlphaFoldDB" id="A0A6A5VZF6"/>